<keyword evidence="3" id="KW-1185">Reference proteome</keyword>
<evidence type="ECO:0000313" key="3">
    <source>
        <dbReference type="Proteomes" id="UP001642540"/>
    </source>
</evidence>
<feature type="compositionally biased region" description="Low complexity" evidence="1">
    <location>
        <begin position="124"/>
        <end position="138"/>
    </location>
</feature>
<name>A0ABP1S817_9HEXA</name>
<protein>
    <recommendedName>
        <fullName evidence="4">BEN domain-containing protein</fullName>
    </recommendedName>
</protein>
<organism evidence="2 3">
    <name type="scientific">Orchesella dallaii</name>
    <dbReference type="NCBI Taxonomy" id="48710"/>
    <lineage>
        <taxon>Eukaryota</taxon>
        <taxon>Metazoa</taxon>
        <taxon>Ecdysozoa</taxon>
        <taxon>Arthropoda</taxon>
        <taxon>Hexapoda</taxon>
        <taxon>Collembola</taxon>
        <taxon>Entomobryomorpha</taxon>
        <taxon>Entomobryoidea</taxon>
        <taxon>Orchesellidae</taxon>
        <taxon>Orchesellinae</taxon>
        <taxon>Orchesella</taxon>
    </lineage>
</organism>
<feature type="region of interest" description="Disordered" evidence="1">
    <location>
        <begin position="175"/>
        <end position="218"/>
    </location>
</feature>
<feature type="compositionally biased region" description="Low complexity" evidence="1">
    <location>
        <begin position="179"/>
        <end position="201"/>
    </location>
</feature>
<comment type="caution">
    <text evidence="2">The sequence shown here is derived from an EMBL/GenBank/DDBJ whole genome shotgun (WGS) entry which is preliminary data.</text>
</comment>
<feature type="region of interest" description="Disordered" evidence="1">
    <location>
        <begin position="77"/>
        <end position="160"/>
    </location>
</feature>
<evidence type="ECO:0000313" key="2">
    <source>
        <dbReference type="EMBL" id="CAL8146457.1"/>
    </source>
</evidence>
<sequence length="401" mass="44093">MVELTVPMDYDDDMNDMHEAIDLTNSLYEEDISENENANTNHEDDALDDTLRPVAKRIRRVIESDSETENFQDDTIRIQPMSPTLNNSSKLSKKSSSLLPITTVDMPRPVPQKPKRYYARRQGTPVSSSLSISPSLIPTSPPPYQTKLSSSSISQVDSNGSRLPCELEQLLVASHVEQSQPSQPNFSSSSSGSPGIILNSPGVFGTRTTSPLNDSRNQVTSALDQDPFLQALLQPLPSAPRSTSSCSSTDSTASRGILFRGNKKCLTGTAYDKVLFSQPPPPTAAATTATPPRQSLGPRLPYTERETYLVFSFLQEHECLLFLHSGVMCSVLSELKVVERSAQSIQSHIKTMLNAPDVLKPIVREDLFEAIRSAKAEIQARPHTHGLTKKKANAKFKINLK</sequence>
<gene>
    <name evidence="2" type="ORF">ODALV1_LOCUS30823</name>
</gene>
<evidence type="ECO:0000256" key="1">
    <source>
        <dbReference type="SAM" id="MobiDB-lite"/>
    </source>
</evidence>
<accession>A0ABP1S817</accession>
<feature type="region of interest" description="Disordered" evidence="1">
    <location>
        <begin position="277"/>
        <end position="299"/>
    </location>
</feature>
<feature type="compositionally biased region" description="Low complexity" evidence="1">
    <location>
        <begin position="88"/>
        <end position="99"/>
    </location>
</feature>
<dbReference type="EMBL" id="CAXLJM020000164">
    <property type="protein sequence ID" value="CAL8146457.1"/>
    <property type="molecule type" value="Genomic_DNA"/>
</dbReference>
<reference evidence="2 3" key="1">
    <citation type="submission" date="2024-08" db="EMBL/GenBank/DDBJ databases">
        <authorList>
            <person name="Cucini C."/>
            <person name="Frati F."/>
        </authorList>
    </citation>
    <scope>NUCLEOTIDE SEQUENCE [LARGE SCALE GENOMIC DNA]</scope>
</reference>
<dbReference type="Proteomes" id="UP001642540">
    <property type="component" value="Unassembled WGS sequence"/>
</dbReference>
<feature type="compositionally biased region" description="Polar residues" evidence="1">
    <location>
        <begin position="206"/>
        <end position="218"/>
    </location>
</feature>
<evidence type="ECO:0008006" key="4">
    <source>
        <dbReference type="Google" id="ProtNLM"/>
    </source>
</evidence>
<proteinExistence type="predicted"/>
<feature type="compositionally biased region" description="Polar residues" evidence="1">
    <location>
        <begin position="146"/>
        <end position="160"/>
    </location>
</feature>